<name>A0A1S7RK54_AGRTU</name>
<reference evidence="1 2" key="1">
    <citation type="submission" date="2016-01" db="EMBL/GenBank/DDBJ databases">
        <authorList>
            <person name="Oliw E.H."/>
        </authorList>
    </citation>
    <scope>NUCLEOTIDE SEQUENCE [LARGE SCALE GENOMIC DNA]</scope>
    <source>
        <strain evidence="1 2">Kerr 14</strain>
    </source>
</reference>
<proteinExistence type="predicted"/>
<gene>
    <name evidence="1" type="ORF">AGR4C_Lc40107</name>
</gene>
<dbReference type="EMBL" id="FBWC01000026">
    <property type="protein sequence ID" value="CUX53675.1"/>
    <property type="molecule type" value="Genomic_DNA"/>
</dbReference>
<accession>A0A1S7RK54</accession>
<evidence type="ECO:0000313" key="2">
    <source>
        <dbReference type="Proteomes" id="UP000191897"/>
    </source>
</evidence>
<dbReference type="Proteomes" id="UP000191897">
    <property type="component" value="Unassembled WGS sequence"/>
</dbReference>
<protein>
    <submittedName>
        <fullName evidence="1">Uncharacterized protein</fullName>
    </submittedName>
</protein>
<organism evidence="1 2">
    <name type="scientific">Agrobacterium tumefaciens str. Kerr 14</name>
    <dbReference type="NCBI Taxonomy" id="1183424"/>
    <lineage>
        <taxon>Bacteria</taxon>
        <taxon>Pseudomonadati</taxon>
        <taxon>Pseudomonadota</taxon>
        <taxon>Alphaproteobacteria</taxon>
        <taxon>Hyphomicrobiales</taxon>
        <taxon>Rhizobiaceae</taxon>
        <taxon>Rhizobium/Agrobacterium group</taxon>
        <taxon>Agrobacterium</taxon>
        <taxon>Agrobacterium tumefaciens complex</taxon>
    </lineage>
</organism>
<dbReference type="AlphaFoldDB" id="A0A1S7RK54"/>
<evidence type="ECO:0000313" key="1">
    <source>
        <dbReference type="EMBL" id="CUX53675.1"/>
    </source>
</evidence>
<sequence length="58" mass="6312">MINEWVTSVHETLYMGEVAVLWPPSIVKRLPERRANQAGRTIHGHAGIAGFRGCGVAA</sequence>